<organism evidence="1 2">
    <name type="scientific">Thermoactinomyces mirandus</name>
    <dbReference type="NCBI Taxonomy" id="2756294"/>
    <lineage>
        <taxon>Bacteria</taxon>
        <taxon>Bacillati</taxon>
        <taxon>Bacillota</taxon>
        <taxon>Bacilli</taxon>
        <taxon>Bacillales</taxon>
        <taxon>Thermoactinomycetaceae</taxon>
        <taxon>Thermoactinomyces</taxon>
    </lineage>
</organism>
<accession>A0A7W2AQR8</accession>
<proteinExistence type="predicted"/>
<dbReference type="AlphaFoldDB" id="A0A7W2AQR8"/>
<dbReference type="Proteomes" id="UP000538292">
    <property type="component" value="Unassembled WGS sequence"/>
</dbReference>
<dbReference type="PANTHER" id="PTHR40053">
    <property type="entry name" value="SPORULATION-CONTROL PROTEIN SPO0M"/>
    <property type="match status" value="1"/>
</dbReference>
<sequence>MMFKTLLAKMGKGGAQIDLVLEQDHVRLGDPVKGKLVIRGGIIEQKIKKIDIDLMIHIRIGQRVYSHSIAQFPFHSPFLVHPSEVVTFPFSYQLPSNLLVSGYTVSYQFITHLDIVAGTNYTDTDPMIITPPHYFQQLLNALEQLGFHEKYGSRSYDGMMQSFEFTPTSFLKKEVKEMEFVAAIGNDTISLFLQLFHLASPKLVSCREISLKRELLNRPDQLKAFLLNALEEMVENPEQYQESKDSFYNKYTSTPGAIGAFAGEWFPNPWLKNENPFVKDESLLLGHEKA</sequence>
<evidence type="ECO:0000313" key="2">
    <source>
        <dbReference type="Proteomes" id="UP000538292"/>
    </source>
</evidence>
<name>A0A7W2AQR8_9BACL</name>
<evidence type="ECO:0000313" key="1">
    <source>
        <dbReference type="EMBL" id="MBA4601778.1"/>
    </source>
</evidence>
<dbReference type="Pfam" id="PF07070">
    <property type="entry name" value="Spo0M"/>
    <property type="match status" value="1"/>
</dbReference>
<dbReference type="InterPro" id="IPR009776">
    <property type="entry name" value="Spore_0_M"/>
</dbReference>
<protein>
    <submittedName>
        <fullName evidence="1">Sporulation protein</fullName>
    </submittedName>
</protein>
<reference evidence="1 2" key="1">
    <citation type="submission" date="2020-07" db="EMBL/GenBank/DDBJ databases">
        <title>Thermoactinomyces phylogeny.</title>
        <authorList>
            <person name="Dunlap C."/>
        </authorList>
    </citation>
    <scope>NUCLEOTIDE SEQUENCE [LARGE SCALE GENOMIC DNA]</scope>
    <source>
        <strain evidence="1 2">AMNI-1</strain>
    </source>
</reference>
<comment type="caution">
    <text evidence="1">The sequence shown here is derived from an EMBL/GenBank/DDBJ whole genome shotgun (WGS) entry which is preliminary data.</text>
</comment>
<dbReference type="EMBL" id="JACEOL010000018">
    <property type="protein sequence ID" value="MBA4601778.1"/>
    <property type="molecule type" value="Genomic_DNA"/>
</dbReference>
<gene>
    <name evidence="1" type="ORF">H2C83_05475</name>
</gene>
<keyword evidence="2" id="KW-1185">Reference proteome</keyword>
<dbReference type="PANTHER" id="PTHR40053:SF1">
    <property type="entry name" value="SPORULATION-CONTROL PROTEIN SPO0M"/>
    <property type="match status" value="1"/>
</dbReference>